<dbReference type="PANTHER" id="PTHR48111:SF40">
    <property type="entry name" value="PHOSPHATE REGULON TRANSCRIPTIONAL REGULATORY PROTEIN PHOB"/>
    <property type="match status" value="1"/>
</dbReference>
<dbReference type="Proteomes" id="UP000054976">
    <property type="component" value="Unassembled WGS sequence"/>
</dbReference>
<reference evidence="7" key="1">
    <citation type="submission" date="2016-01" db="EMBL/GenBank/DDBJ databases">
        <title>Draft genome sequence of Thermodesulfovibrio aggregans strain TGE-P1.</title>
        <authorList>
            <person name="Sekiguchi Y."/>
            <person name="Ohashi A."/>
            <person name="Matsuura N."/>
            <person name="Tourlousse M.D."/>
        </authorList>
    </citation>
    <scope>NUCLEOTIDE SEQUENCE [LARGE SCALE GENOMIC DNA]</scope>
    <source>
        <strain evidence="7">TGE-P1</strain>
    </source>
</reference>
<dbReference type="GO" id="GO:0006355">
    <property type="term" value="P:regulation of DNA-templated transcription"/>
    <property type="evidence" value="ECO:0007669"/>
    <property type="project" value="TreeGrafter"/>
</dbReference>
<sequence>MSKAKVLIIDDEFELVSTLTERLNLRGYDATGVTKYSDAVKFLNEIPDVVILDIGLPDMDGLEVLKKIKEINSSIQVIMLSGYGDNEKINKSLMHGAFDYLIKPVDIEDLVSKIESAKIKKEDIK</sequence>
<keyword evidence="7" id="KW-1185">Reference proteome</keyword>
<evidence type="ECO:0000256" key="3">
    <source>
        <dbReference type="ARBA" id="ARBA00023125"/>
    </source>
</evidence>
<dbReference type="PROSITE" id="PS50110">
    <property type="entry name" value="RESPONSE_REGULATORY"/>
    <property type="match status" value="1"/>
</dbReference>
<dbReference type="GO" id="GO:0032993">
    <property type="term" value="C:protein-DNA complex"/>
    <property type="evidence" value="ECO:0007669"/>
    <property type="project" value="TreeGrafter"/>
</dbReference>
<evidence type="ECO:0000313" key="6">
    <source>
        <dbReference type="EMBL" id="GAQ93866.1"/>
    </source>
</evidence>
<dbReference type="RefSeq" id="WP_059175359.1">
    <property type="nucleotide sequence ID" value="NZ_BCNO01000001.1"/>
</dbReference>
<evidence type="ECO:0000313" key="7">
    <source>
        <dbReference type="Proteomes" id="UP000054976"/>
    </source>
</evidence>
<gene>
    <name evidence="6" type="ORF">TAGGR_130</name>
</gene>
<dbReference type="Gene3D" id="3.40.50.2300">
    <property type="match status" value="1"/>
</dbReference>
<proteinExistence type="predicted"/>
<protein>
    <submittedName>
        <fullName evidence="6">Response regulator receiver domain-containing protein</fullName>
    </submittedName>
</protein>
<evidence type="ECO:0000256" key="1">
    <source>
        <dbReference type="ARBA" id="ARBA00022553"/>
    </source>
</evidence>
<dbReference type="GO" id="GO:0000156">
    <property type="term" value="F:phosphorelay response regulator activity"/>
    <property type="evidence" value="ECO:0007669"/>
    <property type="project" value="TreeGrafter"/>
</dbReference>
<evidence type="ECO:0000256" key="4">
    <source>
        <dbReference type="PROSITE-ProRule" id="PRU00169"/>
    </source>
</evidence>
<dbReference type="AlphaFoldDB" id="A0A0U9HQ43"/>
<dbReference type="SUPFAM" id="SSF52172">
    <property type="entry name" value="CheY-like"/>
    <property type="match status" value="1"/>
</dbReference>
<dbReference type="PANTHER" id="PTHR48111">
    <property type="entry name" value="REGULATOR OF RPOS"/>
    <property type="match status" value="1"/>
</dbReference>
<dbReference type="OrthoDB" id="9788090at2"/>
<dbReference type="GO" id="GO:0005829">
    <property type="term" value="C:cytosol"/>
    <property type="evidence" value="ECO:0007669"/>
    <property type="project" value="TreeGrafter"/>
</dbReference>
<keyword evidence="2" id="KW-0902">Two-component regulatory system</keyword>
<keyword evidence="1 4" id="KW-0597">Phosphoprotein</keyword>
<name>A0A0U9HQ43_9BACT</name>
<evidence type="ECO:0000256" key="2">
    <source>
        <dbReference type="ARBA" id="ARBA00023012"/>
    </source>
</evidence>
<dbReference type="Pfam" id="PF00072">
    <property type="entry name" value="Response_reg"/>
    <property type="match status" value="1"/>
</dbReference>
<feature type="domain" description="Response regulatory" evidence="5">
    <location>
        <begin position="5"/>
        <end position="118"/>
    </location>
</feature>
<dbReference type="InterPro" id="IPR001789">
    <property type="entry name" value="Sig_transdc_resp-reg_receiver"/>
</dbReference>
<dbReference type="EMBL" id="BCNO01000001">
    <property type="protein sequence ID" value="GAQ93866.1"/>
    <property type="molecule type" value="Genomic_DNA"/>
</dbReference>
<dbReference type="SMART" id="SM00448">
    <property type="entry name" value="REC"/>
    <property type="match status" value="1"/>
</dbReference>
<accession>A0A0U9HQ43</accession>
<dbReference type="InterPro" id="IPR011006">
    <property type="entry name" value="CheY-like_superfamily"/>
</dbReference>
<dbReference type="GO" id="GO:0000976">
    <property type="term" value="F:transcription cis-regulatory region binding"/>
    <property type="evidence" value="ECO:0007669"/>
    <property type="project" value="TreeGrafter"/>
</dbReference>
<comment type="caution">
    <text evidence="6">The sequence shown here is derived from an EMBL/GenBank/DDBJ whole genome shotgun (WGS) entry which is preliminary data.</text>
</comment>
<feature type="modified residue" description="4-aspartylphosphate" evidence="4">
    <location>
        <position position="53"/>
    </location>
</feature>
<dbReference type="InterPro" id="IPR039420">
    <property type="entry name" value="WalR-like"/>
</dbReference>
<evidence type="ECO:0000259" key="5">
    <source>
        <dbReference type="PROSITE" id="PS50110"/>
    </source>
</evidence>
<keyword evidence="3" id="KW-0238">DNA-binding</keyword>
<organism evidence="6 7">
    <name type="scientific">Thermodesulfovibrio aggregans</name>
    <dbReference type="NCBI Taxonomy" id="86166"/>
    <lineage>
        <taxon>Bacteria</taxon>
        <taxon>Pseudomonadati</taxon>
        <taxon>Nitrospirota</taxon>
        <taxon>Thermodesulfovibrionia</taxon>
        <taxon>Thermodesulfovibrionales</taxon>
        <taxon>Thermodesulfovibrionaceae</taxon>
        <taxon>Thermodesulfovibrio</taxon>
    </lineage>
</organism>
<dbReference type="STRING" id="86166.TAGGR_130"/>